<dbReference type="InterPro" id="IPR004806">
    <property type="entry name" value="Rad23"/>
</dbReference>
<accession>A0A914XTE2</accession>
<feature type="domain" description="UBA" evidence="3">
    <location>
        <begin position="1"/>
        <end position="29"/>
    </location>
</feature>
<evidence type="ECO:0000313" key="5">
    <source>
        <dbReference type="WBParaSite" id="PSU_v2.g10536.t1"/>
    </source>
</evidence>
<dbReference type="PANTHER" id="PTHR10621">
    <property type="entry name" value="UV EXCISION REPAIR PROTEIN RAD23"/>
    <property type="match status" value="1"/>
</dbReference>
<dbReference type="WBParaSite" id="PSU_v2.g10536.t1">
    <property type="protein sequence ID" value="PSU_v2.g10536.t1"/>
    <property type="gene ID" value="PSU_v2.g10536"/>
</dbReference>
<comment type="similarity">
    <text evidence="1">Belongs to the RAD23 family.</text>
</comment>
<comment type="function">
    <text evidence="1">Multiubiquitin chain receptor involved in modulation of proteasomal degradation. Involved in nucleotide excision repair.</text>
</comment>
<keyword evidence="4" id="KW-1185">Reference proteome</keyword>
<organism evidence="4 5">
    <name type="scientific">Panagrolaimus superbus</name>
    <dbReference type="NCBI Taxonomy" id="310955"/>
    <lineage>
        <taxon>Eukaryota</taxon>
        <taxon>Metazoa</taxon>
        <taxon>Ecdysozoa</taxon>
        <taxon>Nematoda</taxon>
        <taxon>Chromadorea</taxon>
        <taxon>Rhabditida</taxon>
        <taxon>Tylenchina</taxon>
        <taxon>Panagrolaimomorpha</taxon>
        <taxon>Panagrolaimoidea</taxon>
        <taxon>Panagrolaimidae</taxon>
        <taxon>Panagrolaimus</taxon>
    </lineage>
</organism>
<feature type="compositionally biased region" description="Polar residues" evidence="2">
    <location>
        <begin position="116"/>
        <end position="125"/>
    </location>
</feature>
<dbReference type="GO" id="GO:0043130">
    <property type="term" value="F:ubiquitin binding"/>
    <property type="evidence" value="ECO:0007669"/>
    <property type="project" value="UniProtKB-UniRule"/>
</dbReference>
<dbReference type="FunFam" id="1.10.8.10:FF:000003">
    <property type="entry name" value="UV excision repair protein RAD23 homolog"/>
    <property type="match status" value="1"/>
</dbReference>
<dbReference type="PRINTS" id="PR01839">
    <property type="entry name" value="RAD23PROTEIN"/>
</dbReference>
<evidence type="ECO:0000259" key="3">
    <source>
        <dbReference type="PROSITE" id="PS50030"/>
    </source>
</evidence>
<dbReference type="SUPFAM" id="SSF46934">
    <property type="entry name" value="UBA-like"/>
    <property type="match status" value="1"/>
</dbReference>
<comment type="subcellular location">
    <subcellularLocation>
        <location evidence="1">Nucleus</location>
    </subcellularLocation>
    <subcellularLocation>
        <location evidence="1">Cytoplasm</location>
    </subcellularLocation>
</comment>
<dbReference type="GO" id="GO:0005829">
    <property type="term" value="C:cytosol"/>
    <property type="evidence" value="ECO:0007669"/>
    <property type="project" value="TreeGrafter"/>
</dbReference>
<dbReference type="InterPro" id="IPR036353">
    <property type="entry name" value="XPC-bd_sf"/>
</dbReference>
<evidence type="ECO:0000256" key="1">
    <source>
        <dbReference type="RuleBase" id="RU367049"/>
    </source>
</evidence>
<feature type="region of interest" description="Disordered" evidence="2">
    <location>
        <begin position="112"/>
        <end position="134"/>
    </location>
</feature>
<dbReference type="Pfam" id="PF09280">
    <property type="entry name" value="XPC-binding"/>
    <property type="match status" value="1"/>
</dbReference>
<keyword evidence="1" id="KW-0963">Cytoplasm</keyword>
<dbReference type="AlphaFoldDB" id="A0A914XTE2"/>
<dbReference type="PANTHER" id="PTHR10621:SF0">
    <property type="entry name" value="UV EXCISION REPAIR PROTEIN RAD23"/>
    <property type="match status" value="1"/>
</dbReference>
<keyword evidence="1" id="KW-0539">Nucleus</keyword>
<dbReference type="InterPro" id="IPR009060">
    <property type="entry name" value="UBA-like_sf"/>
</dbReference>
<dbReference type="SUPFAM" id="SSF101238">
    <property type="entry name" value="XPC-binding domain"/>
    <property type="match status" value="1"/>
</dbReference>
<dbReference type="GO" id="GO:0003684">
    <property type="term" value="F:damaged DNA binding"/>
    <property type="evidence" value="ECO:0007669"/>
    <property type="project" value="UniProtKB-UniRule"/>
</dbReference>
<dbReference type="Gene3D" id="1.10.8.10">
    <property type="entry name" value="DNA helicase RuvA subunit, C-terminal domain"/>
    <property type="match status" value="1"/>
</dbReference>
<keyword evidence="1" id="KW-0227">DNA damage</keyword>
<dbReference type="GO" id="GO:0031593">
    <property type="term" value="F:polyubiquitin modification-dependent protein binding"/>
    <property type="evidence" value="ECO:0007669"/>
    <property type="project" value="UniProtKB-UniRule"/>
</dbReference>
<dbReference type="GO" id="GO:0043161">
    <property type="term" value="P:proteasome-mediated ubiquitin-dependent protein catabolic process"/>
    <property type="evidence" value="ECO:0007669"/>
    <property type="project" value="UniProtKB-UniRule"/>
</dbReference>
<evidence type="ECO:0000256" key="2">
    <source>
        <dbReference type="SAM" id="MobiDB-lite"/>
    </source>
</evidence>
<sequence>MGYPKSDALAALRAAFFDQGRAVEYLINGIPKTLSKNNSSIEASEDGENVGLDFLQHNAAFGQIRQMVQKNPEILSEVIQKIAALNPPLMSVIKKNEREFLELLNSDSPIVAAPSDSVNPQQQHGNGSGNVVGRREHIVEVTEEERDAINRVSIFIIKMRDRFWG</sequence>
<dbReference type="Gene3D" id="1.10.10.540">
    <property type="entry name" value="XPC-binding domain"/>
    <property type="match status" value="1"/>
</dbReference>
<keyword evidence="1" id="KW-0234">DNA repair</keyword>
<evidence type="ECO:0000313" key="4">
    <source>
        <dbReference type="Proteomes" id="UP000887577"/>
    </source>
</evidence>
<dbReference type="InterPro" id="IPR015360">
    <property type="entry name" value="XPC-bd"/>
</dbReference>
<protein>
    <recommendedName>
        <fullName evidence="1">UV excision repair protein RAD23</fullName>
    </recommendedName>
</protein>
<reference evidence="5" key="1">
    <citation type="submission" date="2022-11" db="UniProtKB">
        <authorList>
            <consortium name="WormBaseParasite"/>
        </authorList>
    </citation>
    <scope>IDENTIFICATION</scope>
</reference>
<dbReference type="GO" id="GO:0005654">
    <property type="term" value="C:nucleoplasm"/>
    <property type="evidence" value="ECO:0007669"/>
    <property type="project" value="TreeGrafter"/>
</dbReference>
<name>A0A914XTE2_9BILA</name>
<dbReference type="InterPro" id="IPR015940">
    <property type="entry name" value="UBA"/>
</dbReference>
<dbReference type="Proteomes" id="UP000887577">
    <property type="component" value="Unplaced"/>
</dbReference>
<dbReference type="GO" id="GO:0070628">
    <property type="term" value="F:proteasome binding"/>
    <property type="evidence" value="ECO:0007669"/>
    <property type="project" value="TreeGrafter"/>
</dbReference>
<dbReference type="PROSITE" id="PS50030">
    <property type="entry name" value="UBA"/>
    <property type="match status" value="1"/>
</dbReference>
<dbReference type="GO" id="GO:0006289">
    <property type="term" value="P:nucleotide-excision repair"/>
    <property type="evidence" value="ECO:0007669"/>
    <property type="project" value="UniProtKB-UniRule"/>
</dbReference>
<proteinExistence type="inferred from homology"/>